<feature type="binding site" description="axial binding residue" evidence="14">
    <location>
        <position position="173"/>
    </location>
    <ligand>
        <name>heme</name>
        <dbReference type="ChEBI" id="CHEBI:30413"/>
        <label>4</label>
    </ligand>
    <ligandPart>
        <name>Fe</name>
        <dbReference type="ChEBI" id="CHEBI:18248"/>
    </ligandPart>
</feature>
<dbReference type="PANTHER" id="PTHR30333:SF3">
    <property type="entry name" value="CYTOCHROME C-TYPE PROTEIN TORY"/>
    <property type="match status" value="1"/>
</dbReference>
<dbReference type="Proteomes" id="UP000092741">
    <property type="component" value="Chromosome 1"/>
</dbReference>
<dbReference type="RefSeq" id="WP_020332996.1">
    <property type="nucleotide sequence ID" value="NZ_ATFJ01000001.1"/>
</dbReference>
<proteinExistence type="inferred from homology"/>
<keyword evidence="18" id="KW-1185">Reference proteome</keyword>
<dbReference type="GO" id="GO:0046872">
    <property type="term" value="F:metal ion binding"/>
    <property type="evidence" value="ECO:0007669"/>
    <property type="project" value="UniProtKB-KW"/>
</dbReference>
<evidence type="ECO:0000256" key="10">
    <source>
        <dbReference type="ARBA" id="ARBA00023004"/>
    </source>
</evidence>
<dbReference type="EMBL" id="CP016345">
    <property type="protein sequence ID" value="ANQ12308.1"/>
    <property type="molecule type" value="Genomic_DNA"/>
</dbReference>
<sequence length="200" mass="22584">MGWWSRPNKKWMLGIPLGGVVAFILGVGALGAYHGVMNYSNTNDFCFGCHIGMDTIVEEYQASIHYNNSKGVIAATCSDCHVPREFIPKMIVKITATADIFHKLKGDITLENFESEHRPRLATIVTEEFVANKSKQCKYCHQVDRMDFEAQGRTTARRHQMMESRDQSCIDCHAGIAHKLPEDEPEEVEEEMVETTAMVN</sequence>
<evidence type="ECO:0000256" key="5">
    <source>
        <dbReference type="ARBA" id="ARBA00022617"/>
    </source>
</evidence>
<evidence type="ECO:0000256" key="3">
    <source>
        <dbReference type="ARBA" id="ARBA00022448"/>
    </source>
</evidence>
<comment type="PTM">
    <text evidence="12">Binds 4 heme groups per subunit.</text>
</comment>
<dbReference type="GO" id="GO:0020037">
    <property type="term" value="F:heme binding"/>
    <property type="evidence" value="ECO:0007669"/>
    <property type="project" value="InterPro"/>
</dbReference>
<keyword evidence="6 15" id="KW-0812">Transmembrane</keyword>
<keyword evidence="4" id="KW-1003">Cell membrane</keyword>
<dbReference type="GO" id="GO:0009055">
    <property type="term" value="F:electron transfer activity"/>
    <property type="evidence" value="ECO:0007669"/>
    <property type="project" value="TreeGrafter"/>
</dbReference>
<feature type="domain" description="NapC/NirT cytochrome c N-terminal" evidence="16">
    <location>
        <begin position="20"/>
        <end position="182"/>
    </location>
</feature>
<keyword evidence="9 15" id="KW-1133">Transmembrane helix</keyword>
<feature type="binding site" evidence="13">
    <location>
        <position position="99"/>
    </location>
    <ligand>
        <name>a menaquinol</name>
        <dbReference type="ChEBI" id="CHEBI:18151"/>
    </ligand>
</feature>
<feature type="binding site" description="covalent" evidence="13">
    <location>
        <position position="169"/>
    </location>
    <ligand>
        <name>heme</name>
        <dbReference type="ChEBI" id="CHEBI:30413"/>
        <label>4</label>
    </ligand>
</feature>
<dbReference type="KEGG" id="vna:PN96_07460"/>
<reference evidence="17 18" key="1">
    <citation type="submission" date="2016-07" db="EMBL/GenBank/DDBJ databases">
        <title>Developing Vibrio natriegens as a novel, fast-growing host for biotechnology.</title>
        <authorList>
            <person name="Weinstock M.T."/>
            <person name="Hesek E.D."/>
            <person name="Wilson C.M."/>
            <person name="Gibson D.G."/>
        </authorList>
    </citation>
    <scope>NUCLEOTIDE SEQUENCE [LARGE SCALE GENOMIC DNA]</scope>
    <source>
        <strain evidence="17 18">ATCC 14048</strain>
    </source>
</reference>
<dbReference type="PANTHER" id="PTHR30333">
    <property type="entry name" value="CYTOCHROME C-TYPE PROTEIN"/>
    <property type="match status" value="1"/>
</dbReference>
<dbReference type="InterPro" id="IPR051174">
    <property type="entry name" value="Cytochrome_c-type_ET"/>
</dbReference>
<evidence type="ECO:0000256" key="2">
    <source>
        <dbReference type="ARBA" id="ARBA00007395"/>
    </source>
</evidence>
<feature type="binding site" description="axial binding residue" evidence="14">
    <location>
        <position position="141"/>
    </location>
    <ligand>
        <name>heme</name>
        <dbReference type="ChEBI" id="CHEBI:30413"/>
        <label>3</label>
    </ligand>
    <ligandPart>
        <name>Fe</name>
        <dbReference type="ChEBI" id="CHEBI:18248"/>
    </ligandPart>
</feature>
<comment type="similarity">
    <text evidence="2">Belongs to the NapC/NirT/NrfH family.</text>
</comment>
<evidence type="ECO:0000256" key="6">
    <source>
        <dbReference type="ARBA" id="ARBA00022692"/>
    </source>
</evidence>
<accession>A0AAN1CVM1</accession>
<evidence type="ECO:0000256" key="14">
    <source>
        <dbReference type="PIRSR" id="PIRSR000013-2"/>
    </source>
</evidence>
<evidence type="ECO:0000256" key="13">
    <source>
        <dbReference type="PIRSR" id="PIRSR000013-1"/>
    </source>
</evidence>
<evidence type="ECO:0000256" key="7">
    <source>
        <dbReference type="ARBA" id="ARBA00022723"/>
    </source>
</evidence>
<feature type="binding site" description="covalent" evidence="13">
    <location>
        <position position="172"/>
    </location>
    <ligand>
        <name>heme</name>
        <dbReference type="ChEBI" id="CHEBI:30413"/>
        <label>4</label>
    </ligand>
</feature>
<dbReference type="GeneID" id="70912627"/>
<feature type="binding site" description="axial binding residue" evidence="14">
    <location>
        <position position="81"/>
    </location>
    <ligand>
        <name>heme</name>
        <dbReference type="ChEBI" id="CHEBI:30413"/>
        <label>2</label>
    </ligand>
    <ligandPart>
        <name>Fe</name>
        <dbReference type="ChEBI" id="CHEBI:18248"/>
    </ligandPart>
</feature>
<comment type="subcellular location">
    <subcellularLocation>
        <location evidence="1">Cell membrane</location>
        <topology evidence="1">Single-pass membrane protein</topology>
    </subcellularLocation>
</comment>
<keyword evidence="8 12" id="KW-0249">Electron transport</keyword>
<name>A0AAN1CVM1_VIBNA</name>
<organism evidence="17 18">
    <name type="scientific">Vibrio natriegens NBRC 15636 = ATCC 14048 = DSM 759</name>
    <dbReference type="NCBI Taxonomy" id="1219067"/>
    <lineage>
        <taxon>Bacteria</taxon>
        <taxon>Pseudomonadati</taxon>
        <taxon>Pseudomonadota</taxon>
        <taxon>Gammaproteobacteria</taxon>
        <taxon>Vibrionales</taxon>
        <taxon>Vibrionaceae</taxon>
        <taxon>Vibrio</taxon>
    </lineage>
</organism>
<dbReference type="InterPro" id="IPR024717">
    <property type="entry name" value="NapC/NirT/NrfH"/>
</dbReference>
<evidence type="ECO:0000256" key="1">
    <source>
        <dbReference type="ARBA" id="ARBA00004162"/>
    </source>
</evidence>
<dbReference type="Pfam" id="PF03264">
    <property type="entry name" value="Cytochrom_NNT"/>
    <property type="match status" value="1"/>
</dbReference>
<feature type="binding site" description="axial binding residue" evidence="14">
    <location>
        <position position="99"/>
    </location>
    <ligand>
        <name>heme</name>
        <dbReference type="ChEBI" id="CHEBI:30413"/>
        <label>1</label>
    </ligand>
    <ligandPart>
        <name>Fe</name>
        <dbReference type="ChEBI" id="CHEBI:18248"/>
    </ligandPart>
</feature>
<keyword evidence="7 12" id="KW-0479">Metal-binding</keyword>
<feature type="binding site" description="axial binding residue" evidence="14">
    <location>
        <position position="53"/>
    </location>
    <ligand>
        <name>heme</name>
        <dbReference type="ChEBI" id="CHEBI:30413"/>
        <label>1</label>
    </ligand>
    <ligandPart>
        <name>Fe</name>
        <dbReference type="ChEBI" id="CHEBI:18248"/>
    </ligandPart>
</feature>
<dbReference type="SUPFAM" id="SSF48695">
    <property type="entry name" value="Multiheme cytochromes"/>
    <property type="match status" value="1"/>
</dbReference>
<evidence type="ECO:0000256" key="9">
    <source>
        <dbReference type="ARBA" id="ARBA00022989"/>
    </source>
</evidence>
<feature type="binding site" description="covalent" evidence="13">
    <location>
        <position position="49"/>
    </location>
    <ligand>
        <name>heme</name>
        <dbReference type="ChEBI" id="CHEBI:30413"/>
        <label>1</label>
    </ligand>
</feature>
<keyword evidence="5 12" id="KW-0349">Heme</keyword>
<feature type="binding site" description="covalent" evidence="13">
    <location>
        <position position="140"/>
    </location>
    <ligand>
        <name>heme</name>
        <dbReference type="ChEBI" id="CHEBI:30413"/>
        <label>3</label>
    </ligand>
</feature>
<evidence type="ECO:0000256" key="8">
    <source>
        <dbReference type="ARBA" id="ARBA00022982"/>
    </source>
</evidence>
<feature type="transmembrane region" description="Helical" evidence="15">
    <location>
        <begin position="12"/>
        <end position="33"/>
    </location>
</feature>
<evidence type="ECO:0000256" key="4">
    <source>
        <dbReference type="ARBA" id="ARBA00022475"/>
    </source>
</evidence>
<dbReference type="GO" id="GO:0019333">
    <property type="term" value="P:denitrification pathway"/>
    <property type="evidence" value="ECO:0007669"/>
    <property type="project" value="InterPro"/>
</dbReference>
<dbReference type="InterPro" id="IPR036280">
    <property type="entry name" value="Multihaem_cyt_sf"/>
</dbReference>
<feature type="binding site" description="covalent" evidence="13">
    <location>
        <position position="80"/>
    </location>
    <ligand>
        <name>heme</name>
        <dbReference type="ChEBI" id="CHEBI:30413"/>
        <label>2</label>
    </ligand>
</feature>
<dbReference type="GO" id="GO:0005886">
    <property type="term" value="C:plasma membrane"/>
    <property type="evidence" value="ECO:0007669"/>
    <property type="project" value="UniProtKB-SubCell"/>
</dbReference>
<dbReference type="AlphaFoldDB" id="A0AAN1CVM1"/>
<keyword evidence="10 12" id="KW-0408">Iron</keyword>
<feature type="binding site" description="axial binding residue" evidence="14">
    <location>
        <position position="178"/>
    </location>
    <ligand>
        <name>heme</name>
        <dbReference type="ChEBI" id="CHEBI:30413"/>
        <label>2</label>
    </ligand>
    <ligandPart>
        <name>Fe</name>
        <dbReference type="ChEBI" id="CHEBI:18248"/>
    </ligandPart>
</feature>
<evidence type="ECO:0000256" key="12">
    <source>
        <dbReference type="PIRNR" id="PIRNR000013"/>
    </source>
</evidence>
<evidence type="ECO:0000256" key="15">
    <source>
        <dbReference type="SAM" id="Phobius"/>
    </source>
</evidence>
<dbReference type="PIRSF" id="PIRSF000013">
    <property type="entry name" value="4_hem_cytochrm_NapC"/>
    <property type="match status" value="1"/>
</dbReference>
<feature type="binding site" description="covalent" evidence="13">
    <location>
        <position position="77"/>
    </location>
    <ligand>
        <name>heme</name>
        <dbReference type="ChEBI" id="CHEBI:30413"/>
        <label>2</label>
    </ligand>
</feature>
<evidence type="ECO:0000259" key="16">
    <source>
        <dbReference type="Pfam" id="PF03264"/>
    </source>
</evidence>
<keyword evidence="3 12" id="KW-0813">Transport</keyword>
<evidence type="ECO:0000256" key="11">
    <source>
        <dbReference type="ARBA" id="ARBA00023136"/>
    </source>
</evidence>
<dbReference type="GO" id="GO:0009061">
    <property type="term" value="P:anaerobic respiration"/>
    <property type="evidence" value="ECO:0007669"/>
    <property type="project" value="TreeGrafter"/>
</dbReference>
<feature type="binding site" description="covalent" evidence="13">
    <location>
        <position position="137"/>
    </location>
    <ligand>
        <name>heme</name>
        <dbReference type="ChEBI" id="CHEBI:30413"/>
        <label>3</label>
    </ligand>
</feature>
<keyword evidence="11 15" id="KW-0472">Membrane</keyword>
<gene>
    <name evidence="17" type="ORF">BA890_05890</name>
</gene>
<evidence type="ECO:0000313" key="17">
    <source>
        <dbReference type="EMBL" id="ANQ12308.1"/>
    </source>
</evidence>
<evidence type="ECO:0000313" key="18">
    <source>
        <dbReference type="Proteomes" id="UP000092741"/>
    </source>
</evidence>
<comment type="cofactor">
    <cofactor evidence="13">
        <name>heme</name>
        <dbReference type="ChEBI" id="CHEBI:30413"/>
    </cofactor>
    <text evidence="13">Binds 4 heme groups per subunit.</text>
</comment>
<dbReference type="InterPro" id="IPR005126">
    <property type="entry name" value="NapC/NirT_cyt_c_N"/>
</dbReference>
<protein>
    <recommendedName>
        <fullName evidence="12">Cytochrome c-type protein</fullName>
    </recommendedName>
</protein>
<dbReference type="Gene3D" id="1.10.3820.10">
    <property type="entry name" value="Di-heme elbow motif domain"/>
    <property type="match status" value="1"/>
</dbReference>
<dbReference type="InterPro" id="IPR038266">
    <property type="entry name" value="NapC/NirT_cytc_sf"/>
</dbReference>
<feature type="binding site" description="covalent" evidence="13">
    <location>
        <position position="46"/>
    </location>
    <ligand>
        <name>heme</name>
        <dbReference type="ChEBI" id="CHEBI:30413"/>
        <label>1</label>
    </ligand>
</feature>